<organism evidence="2 3">
    <name type="scientific">Wallemia mellicola</name>
    <dbReference type="NCBI Taxonomy" id="1708541"/>
    <lineage>
        <taxon>Eukaryota</taxon>
        <taxon>Fungi</taxon>
        <taxon>Dikarya</taxon>
        <taxon>Basidiomycota</taxon>
        <taxon>Wallemiomycotina</taxon>
        <taxon>Wallemiomycetes</taxon>
        <taxon>Wallemiales</taxon>
        <taxon>Wallemiaceae</taxon>
        <taxon>Wallemia</taxon>
    </lineage>
</organism>
<name>A0A4T0NZG9_9BASI</name>
<comment type="caution">
    <text evidence="2">The sequence shown here is derived from an EMBL/GenBank/DDBJ whole genome shotgun (WGS) entry which is preliminary data.</text>
</comment>
<dbReference type="Proteomes" id="UP000307169">
    <property type="component" value="Unassembled WGS sequence"/>
</dbReference>
<dbReference type="AlphaFoldDB" id="A0A4T0NZG9"/>
<accession>A0A4T0NZG9</accession>
<dbReference type="Proteomes" id="UP000310685">
    <property type="component" value="Unassembled WGS sequence"/>
</dbReference>
<sequence length="71" mass="7971">MRNPWLYQRRGSLPCHISHSRPQSETNSSCSHSSLVCIYCPASSRTFKGLGFGQRGTRPLNVKFQILAMTS</sequence>
<reference evidence="3 4" key="1">
    <citation type="submission" date="2019-03" db="EMBL/GenBank/DDBJ databases">
        <title>Sequencing 25 genomes of Wallemia mellicola.</title>
        <authorList>
            <person name="Gostincar C."/>
        </authorList>
    </citation>
    <scope>NUCLEOTIDE SEQUENCE [LARGE SCALE GENOMIC DNA]</scope>
    <source>
        <strain evidence="2 3">EXF-1262</strain>
        <strain evidence="1 4">EXF-6152</strain>
    </source>
</reference>
<evidence type="ECO:0000313" key="3">
    <source>
        <dbReference type="Proteomes" id="UP000307169"/>
    </source>
</evidence>
<proteinExistence type="predicted"/>
<protein>
    <submittedName>
        <fullName evidence="2">Uncharacterized protein</fullName>
    </submittedName>
</protein>
<evidence type="ECO:0000313" key="1">
    <source>
        <dbReference type="EMBL" id="TIB81349.1"/>
    </source>
</evidence>
<gene>
    <name evidence="2" type="ORF">E3Q17_01096</name>
    <name evidence="1" type="ORF">E3Q22_01181</name>
</gene>
<evidence type="ECO:0000313" key="4">
    <source>
        <dbReference type="Proteomes" id="UP000310685"/>
    </source>
</evidence>
<dbReference type="EMBL" id="SPRC01000008">
    <property type="protein sequence ID" value="TIB81349.1"/>
    <property type="molecule type" value="Genomic_DNA"/>
</dbReference>
<dbReference type="EMBL" id="SPRH01000008">
    <property type="protein sequence ID" value="TIC03110.1"/>
    <property type="molecule type" value="Genomic_DNA"/>
</dbReference>
<evidence type="ECO:0000313" key="2">
    <source>
        <dbReference type="EMBL" id="TIC03110.1"/>
    </source>
</evidence>